<dbReference type="Pfam" id="PF10592">
    <property type="entry name" value="AIPR"/>
    <property type="match status" value="1"/>
</dbReference>
<reference evidence="2 3" key="1">
    <citation type="submission" date="2020-01" db="EMBL/GenBank/DDBJ databases">
        <title>Draft Genome Analysis of Muricauda sp. HICW Isolated from coastal seawater of PR China.</title>
        <authorList>
            <person name="Chen M.-X."/>
        </authorList>
    </citation>
    <scope>NUCLEOTIDE SEQUENCE [LARGE SCALE GENOMIC DNA]</scope>
    <source>
        <strain evidence="2 3">HICW</strain>
    </source>
</reference>
<name>A0A850NIN6_9FLAO</name>
<protein>
    <submittedName>
        <fullName evidence="2">AIPR protein</fullName>
    </submittedName>
</protein>
<evidence type="ECO:0000259" key="1">
    <source>
        <dbReference type="Pfam" id="PF10592"/>
    </source>
</evidence>
<sequence>MNKKYPNTTDIEKKNQARARAFIHLYLKVNFGLLNFSEREHFITDGPYDGGIDGYYIHNDSKTIYFIQSKFRTNDLNFESKQIDLSEILVMDVNRILDGEKNDEDSNEYNGKIKQLQREISSIEDIARYSYKVIILANLKDVKASDLRKLTGGFSCSVFDFSKCYENLVFPVITGTYYKASDLSINIDLSNKNAGSKISYTVLTGKGECEITVLFVPTIELARIMYKYKNSILKYNPRSYLGHEGKKVNDAIKETIIEKTTNEFALYNNGITMLSDETYINERIGQKNKAQLIVKNPQIINGGQTSYTLSRIYEENIDNDIESVFQSKEVLVKIITLLENSNHNNKVELINNISNATNQQTPVINADKISNDELQIKIQKCLFDKYGLLYERKRGEFADGIYNNYIPAKSILERNLFFRMFYCSNGRVTKARQKKLFIRQDLTFEDLTADENLLDNTYFAFLCFKKIIKLTHQNQRVDLNTYAKVRAMTILFKPTKIENYEDNIENNYNKLNEKWNSYLEDWKKSNYNTKTRKDKKTGEIRTYQSYNFSKWFDSEKFEEDLKEYYKITN</sequence>
<proteinExistence type="predicted"/>
<dbReference type="EMBL" id="WYET01000004">
    <property type="protein sequence ID" value="NVN18285.1"/>
    <property type="molecule type" value="Genomic_DNA"/>
</dbReference>
<dbReference type="Proteomes" id="UP000558089">
    <property type="component" value="Unassembled WGS sequence"/>
</dbReference>
<evidence type="ECO:0000313" key="3">
    <source>
        <dbReference type="Proteomes" id="UP000558089"/>
    </source>
</evidence>
<accession>A0A850NIN6</accession>
<evidence type="ECO:0000313" key="2">
    <source>
        <dbReference type="EMBL" id="NVN18285.1"/>
    </source>
</evidence>
<feature type="domain" description="Abortive phage infection protein C-terminal" evidence="1">
    <location>
        <begin position="234"/>
        <end position="498"/>
    </location>
</feature>
<keyword evidence="3" id="KW-1185">Reference proteome</keyword>
<dbReference type="InterPro" id="IPR018891">
    <property type="entry name" value="AIPR_C"/>
</dbReference>
<gene>
    <name evidence="2" type="ORF">GUA46_08025</name>
</gene>
<comment type="caution">
    <text evidence="2">The sequence shown here is derived from an EMBL/GenBank/DDBJ whole genome shotgun (WGS) entry which is preliminary data.</text>
</comment>
<organism evidence="2 3">
    <name type="scientific">Flagellimonas chongwuensis</name>
    <dbReference type="NCBI Taxonomy" id="2697365"/>
    <lineage>
        <taxon>Bacteria</taxon>
        <taxon>Pseudomonadati</taxon>
        <taxon>Bacteroidota</taxon>
        <taxon>Flavobacteriia</taxon>
        <taxon>Flavobacteriales</taxon>
        <taxon>Flavobacteriaceae</taxon>
        <taxon>Flagellimonas</taxon>
    </lineage>
</organism>
<dbReference type="AlphaFoldDB" id="A0A850NIN6"/>